<dbReference type="Pfam" id="PF00512">
    <property type="entry name" value="HisKA"/>
    <property type="match status" value="1"/>
</dbReference>
<dbReference type="SUPFAM" id="SSF47384">
    <property type="entry name" value="Homodimeric domain of signal transducing histidine kinase"/>
    <property type="match status" value="1"/>
</dbReference>
<accession>Q311S5</accession>
<dbReference type="Gene3D" id="1.10.287.130">
    <property type="match status" value="1"/>
</dbReference>
<feature type="domain" description="Response regulatory" evidence="14">
    <location>
        <begin position="419"/>
        <end position="538"/>
    </location>
</feature>
<keyword evidence="4" id="KW-0808">Transferase</keyword>
<dbReference type="Gene3D" id="3.30.565.10">
    <property type="entry name" value="Histidine kinase-like ATPase, C-terminal domain"/>
    <property type="match status" value="1"/>
</dbReference>
<dbReference type="InterPro" id="IPR003594">
    <property type="entry name" value="HATPase_dom"/>
</dbReference>
<evidence type="ECO:0000256" key="8">
    <source>
        <dbReference type="ARBA" id="ARBA00023012"/>
    </source>
</evidence>
<keyword evidence="6 15" id="KW-0418">Kinase</keyword>
<dbReference type="PROSITE" id="PS50110">
    <property type="entry name" value="RESPONSE_REGULATORY"/>
    <property type="match status" value="2"/>
</dbReference>
<dbReference type="eggNOG" id="COG0642">
    <property type="taxonomic scope" value="Bacteria"/>
</dbReference>
<sequence>MRHRMAECALPRVLAIDDESSVRQSLAIFFEDCGYEVLEASDGYEGIETALRERPDVILVDLRMPGIDGIEVLRRLSSELPDTPAIAVSGVGVLEQALEAMRSGAWDFISKPVEDFEVLRKAVESARERADRKRRKRGYHQHLEREVAARTRELAMAKEEAELASRAKSQFLANMSHELRTPLNGIIGLTDLLLCAPAGGDHREYLEMVKQAGQELLTIVNNLLDMSSIEACRLVLRETPFSLRESVGEVKRILEIQARWKNLDFAVFFDDGIPDLFVGDAGRLKQILSNLLVNAIKYTDKGGVSLRVSSAPCTAGDTVRLCFYVQDTGVGIDPEKRETIFEPFVLGESFMTKKSGGAGLGLAISRELARKMGGDVHASRCAEGGSLFECIVELRKCEEEAPVAAEKTCPLARTSKPLRILLAEDDIINRKLAVFFFEKMGHAVRAVGTGIEVLQALAQEPFDLILMDIQMPDMDGVEATRAIRSAQGGRIRSDIPIIAMTAHAMKGDKERFLTAGMDGYVSKPVDFPALMQRIEALSQQQSKL</sequence>
<gene>
    <name evidence="15" type="ordered locus">Dde_1522</name>
</gene>
<dbReference type="InterPro" id="IPR003661">
    <property type="entry name" value="HisK_dim/P_dom"/>
</dbReference>
<feature type="domain" description="Histidine kinase" evidence="13">
    <location>
        <begin position="174"/>
        <end position="396"/>
    </location>
</feature>
<keyword evidence="3 11" id="KW-0597">Phosphoprotein</keyword>
<evidence type="ECO:0000256" key="10">
    <source>
        <dbReference type="ARBA" id="ARBA00068150"/>
    </source>
</evidence>
<dbReference type="Gene3D" id="3.40.50.2300">
    <property type="match status" value="2"/>
</dbReference>
<evidence type="ECO:0000259" key="13">
    <source>
        <dbReference type="PROSITE" id="PS50109"/>
    </source>
</evidence>
<feature type="coiled-coil region" evidence="12">
    <location>
        <begin position="116"/>
        <end position="160"/>
    </location>
</feature>
<evidence type="ECO:0000256" key="11">
    <source>
        <dbReference type="PROSITE-ProRule" id="PRU00169"/>
    </source>
</evidence>
<dbReference type="SMART" id="SM00387">
    <property type="entry name" value="HATPase_c"/>
    <property type="match status" value="1"/>
</dbReference>
<dbReference type="PANTHER" id="PTHR45339:SF1">
    <property type="entry name" value="HYBRID SIGNAL TRANSDUCTION HISTIDINE KINASE J"/>
    <property type="match status" value="1"/>
</dbReference>
<evidence type="ECO:0000256" key="5">
    <source>
        <dbReference type="ARBA" id="ARBA00022741"/>
    </source>
</evidence>
<dbReference type="Pfam" id="PF02518">
    <property type="entry name" value="HATPase_c"/>
    <property type="match status" value="1"/>
</dbReference>
<organism evidence="15 16">
    <name type="scientific">Oleidesulfovibrio alaskensis (strain ATCC BAA-1058 / DSM 17464 / G20)</name>
    <name type="common">Desulfovibrio alaskensis</name>
    <dbReference type="NCBI Taxonomy" id="207559"/>
    <lineage>
        <taxon>Bacteria</taxon>
        <taxon>Pseudomonadati</taxon>
        <taxon>Thermodesulfobacteriota</taxon>
        <taxon>Desulfovibrionia</taxon>
        <taxon>Desulfovibrionales</taxon>
        <taxon>Desulfovibrionaceae</taxon>
        <taxon>Oleidesulfovibrio</taxon>
    </lineage>
</organism>
<feature type="modified residue" description="4-aspartylphosphate" evidence="11">
    <location>
        <position position="468"/>
    </location>
</feature>
<evidence type="ECO:0000313" key="16">
    <source>
        <dbReference type="Proteomes" id="UP000002710"/>
    </source>
</evidence>
<dbReference type="AlphaFoldDB" id="Q311S5"/>
<dbReference type="InterPro" id="IPR036890">
    <property type="entry name" value="HATPase_C_sf"/>
</dbReference>
<dbReference type="EC" id="2.7.13.3" evidence="2"/>
<keyword evidence="5" id="KW-0547">Nucleotide-binding</keyword>
<dbReference type="PANTHER" id="PTHR45339">
    <property type="entry name" value="HYBRID SIGNAL TRANSDUCTION HISTIDINE KINASE J"/>
    <property type="match status" value="1"/>
</dbReference>
<evidence type="ECO:0000256" key="4">
    <source>
        <dbReference type="ARBA" id="ARBA00022679"/>
    </source>
</evidence>
<comment type="subunit">
    <text evidence="9">At low DSF concentrations, interacts with RpfF.</text>
</comment>
<dbReference type="EMBL" id="CP000112">
    <property type="protein sequence ID" value="ABB38321.1"/>
    <property type="molecule type" value="Genomic_DNA"/>
</dbReference>
<dbReference type="FunFam" id="3.30.565.10:FF:000010">
    <property type="entry name" value="Sensor histidine kinase RcsC"/>
    <property type="match status" value="1"/>
</dbReference>
<dbReference type="HOGENOM" id="CLU_000445_114_15_7"/>
<feature type="domain" description="Response regulatory" evidence="14">
    <location>
        <begin position="12"/>
        <end position="126"/>
    </location>
</feature>
<dbReference type="SUPFAM" id="SSF52172">
    <property type="entry name" value="CheY-like"/>
    <property type="match status" value="2"/>
</dbReference>
<evidence type="ECO:0000256" key="9">
    <source>
        <dbReference type="ARBA" id="ARBA00064003"/>
    </source>
</evidence>
<reference evidence="15 16" key="1">
    <citation type="journal article" date="2011" name="J. Bacteriol.">
        <title>Complete genome sequence and updated annotation of Desulfovibrio alaskensis G20.</title>
        <authorList>
            <person name="Hauser L.J."/>
            <person name="Land M.L."/>
            <person name="Brown S.D."/>
            <person name="Larimer F."/>
            <person name="Keller K.L."/>
            <person name="Rapp-Giles B.J."/>
            <person name="Price M.N."/>
            <person name="Lin M."/>
            <person name="Bruce D.C."/>
            <person name="Detter J.C."/>
            <person name="Tapia R."/>
            <person name="Han C.S."/>
            <person name="Goodwin L.A."/>
            <person name="Cheng J.F."/>
            <person name="Pitluck S."/>
            <person name="Copeland A."/>
            <person name="Lucas S."/>
            <person name="Nolan M."/>
            <person name="Lapidus A.L."/>
            <person name="Palumbo A.V."/>
            <person name="Wall J.D."/>
        </authorList>
    </citation>
    <scope>NUCLEOTIDE SEQUENCE [LARGE SCALE GENOMIC DNA]</scope>
    <source>
        <strain evidence="16">ATCC BAA 1058 / DSM 17464 / G20</strain>
    </source>
</reference>
<feature type="modified residue" description="4-aspartylphosphate" evidence="11">
    <location>
        <position position="61"/>
    </location>
</feature>
<evidence type="ECO:0000256" key="6">
    <source>
        <dbReference type="ARBA" id="ARBA00022777"/>
    </source>
</evidence>
<dbReference type="InterPro" id="IPR001789">
    <property type="entry name" value="Sig_transdc_resp-reg_receiver"/>
</dbReference>
<dbReference type="Pfam" id="PF00072">
    <property type="entry name" value="Response_reg"/>
    <property type="match status" value="2"/>
</dbReference>
<dbReference type="InterPro" id="IPR005467">
    <property type="entry name" value="His_kinase_dom"/>
</dbReference>
<dbReference type="PRINTS" id="PR00344">
    <property type="entry name" value="BCTRLSENSOR"/>
</dbReference>
<dbReference type="InterPro" id="IPR004358">
    <property type="entry name" value="Sig_transdc_His_kin-like_C"/>
</dbReference>
<dbReference type="KEGG" id="dde:Dde_1522"/>
<evidence type="ECO:0000313" key="15">
    <source>
        <dbReference type="EMBL" id="ABB38321.1"/>
    </source>
</evidence>
<keyword evidence="8" id="KW-0902">Two-component regulatory system</keyword>
<dbReference type="InterPro" id="IPR036097">
    <property type="entry name" value="HisK_dim/P_sf"/>
</dbReference>
<keyword evidence="12" id="KW-0175">Coiled coil</keyword>
<protein>
    <recommendedName>
        <fullName evidence="10">Sensory/regulatory protein RpfC</fullName>
        <ecNumber evidence="2">2.7.13.3</ecNumber>
    </recommendedName>
</protein>
<evidence type="ECO:0000256" key="3">
    <source>
        <dbReference type="ARBA" id="ARBA00022553"/>
    </source>
</evidence>
<evidence type="ECO:0000256" key="7">
    <source>
        <dbReference type="ARBA" id="ARBA00022840"/>
    </source>
</evidence>
<dbReference type="SMART" id="SM00448">
    <property type="entry name" value="REC"/>
    <property type="match status" value="2"/>
</dbReference>
<evidence type="ECO:0000259" key="14">
    <source>
        <dbReference type="PROSITE" id="PS50110"/>
    </source>
</evidence>
<dbReference type="InterPro" id="IPR011006">
    <property type="entry name" value="CheY-like_superfamily"/>
</dbReference>
<dbReference type="Proteomes" id="UP000002710">
    <property type="component" value="Chromosome"/>
</dbReference>
<dbReference type="CDD" id="cd17546">
    <property type="entry name" value="REC_hyHK_CKI1_RcsC-like"/>
    <property type="match status" value="1"/>
</dbReference>
<dbReference type="SUPFAM" id="SSF55874">
    <property type="entry name" value="ATPase domain of HSP90 chaperone/DNA topoisomerase II/histidine kinase"/>
    <property type="match status" value="1"/>
</dbReference>
<evidence type="ECO:0000256" key="2">
    <source>
        <dbReference type="ARBA" id="ARBA00012438"/>
    </source>
</evidence>
<keyword evidence="7" id="KW-0067">ATP-binding</keyword>
<keyword evidence="16" id="KW-1185">Reference proteome</keyword>
<evidence type="ECO:0000256" key="1">
    <source>
        <dbReference type="ARBA" id="ARBA00000085"/>
    </source>
</evidence>
<dbReference type="CDD" id="cd00082">
    <property type="entry name" value="HisKA"/>
    <property type="match status" value="1"/>
</dbReference>
<dbReference type="CDD" id="cd16922">
    <property type="entry name" value="HATPase_EvgS-ArcB-TorS-like"/>
    <property type="match status" value="1"/>
</dbReference>
<dbReference type="GO" id="GO:0000155">
    <property type="term" value="F:phosphorelay sensor kinase activity"/>
    <property type="evidence" value="ECO:0007669"/>
    <property type="project" value="InterPro"/>
</dbReference>
<dbReference type="PROSITE" id="PS50109">
    <property type="entry name" value="HIS_KIN"/>
    <property type="match status" value="1"/>
</dbReference>
<proteinExistence type="predicted"/>
<comment type="catalytic activity">
    <reaction evidence="1">
        <text>ATP + protein L-histidine = ADP + protein N-phospho-L-histidine.</text>
        <dbReference type="EC" id="2.7.13.3"/>
    </reaction>
</comment>
<dbReference type="SMART" id="SM00388">
    <property type="entry name" value="HisKA"/>
    <property type="match status" value="1"/>
</dbReference>
<evidence type="ECO:0000256" key="12">
    <source>
        <dbReference type="SAM" id="Coils"/>
    </source>
</evidence>
<dbReference type="STRING" id="207559.Dde_1522"/>
<dbReference type="FunFam" id="1.10.287.130:FF:000002">
    <property type="entry name" value="Two-component osmosensing histidine kinase"/>
    <property type="match status" value="1"/>
</dbReference>
<dbReference type="GO" id="GO:0005524">
    <property type="term" value="F:ATP binding"/>
    <property type="evidence" value="ECO:0007669"/>
    <property type="project" value="UniProtKB-KW"/>
</dbReference>
<name>Q311S5_OLEA2</name>